<dbReference type="RefSeq" id="XP_001324079.1">
    <property type="nucleotide sequence ID" value="XM_001324044.1"/>
</dbReference>
<gene>
    <name evidence="14" type="ORF">TVAG_362360</name>
</gene>
<comment type="catalytic activity">
    <reaction evidence="8">
        <text>L-seryl-[protein] + ATP = O-phospho-L-seryl-[protein] + ADP + H(+)</text>
        <dbReference type="Rhea" id="RHEA:17989"/>
        <dbReference type="Rhea" id="RHEA-COMP:9863"/>
        <dbReference type="Rhea" id="RHEA-COMP:11604"/>
        <dbReference type="ChEBI" id="CHEBI:15378"/>
        <dbReference type="ChEBI" id="CHEBI:29999"/>
        <dbReference type="ChEBI" id="CHEBI:30616"/>
        <dbReference type="ChEBI" id="CHEBI:83421"/>
        <dbReference type="ChEBI" id="CHEBI:456216"/>
        <dbReference type="EC" id="2.7.12.1"/>
    </reaction>
</comment>
<organism evidence="14 15">
    <name type="scientific">Trichomonas vaginalis (strain ATCC PRA-98 / G3)</name>
    <dbReference type="NCBI Taxonomy" id="412133"/>
    <lineage>
        <taxon>Eukaryota</taxon>
        <taxon>Metamonada</taxon>
        <taxon>Parabasalia</taxon>
        <taxon>Trichomonadida</taxon>
        <taxon>Trichomonadidae</taxon>
        <taxon>Trichomonas</taxon>
    </lineage>
</organism>
<reference evidence="14" key="2">
    <citation type="journal article" date="2007" name="Science">
        <title>Draft genome sequence of the sexually transmitted pathogen Trichomonas vaginalis.</title>
        <authorList>
            <person name="Carlton J.M."/>
            <person name="Hirt R.P."/>
            <person name="Silva J.C."/>
            <person name="Delcher A.L."/>
            <person name="Schatz M."/>
            <person name="Zhao Q."/>
            <person name="Wortman J.R."/>
            <person name="Bidwell S.L."/>
            <person name="Alsmark U.C.M."/>
            <person name="Besteiro S."/>
            <person name="Sicheritz-Ponten T."/>
            <person name="Noel C.J."/>
            <person name="Dacks J.B."/>
            <person name="Foster P.G."/>
            <person name="Simillion C."/>
            <person name="Van de Peer Y."/>
            <person name="Miranda-Saavedra D."/>
            <person name="Barton G.J."/>
            <person name="Westrop G.D."/>
            <person name="Mueller S."/>
            <person name="Dessi D."/>
            <person name="Fiori P.L."/>
            <person name="Ren Q."/>
            <person name="Paulsen I."/>
            <person name="Zhang H."/>
            <person name="Bastida-Corcuera F.D."/>
            <person name="Simoes-Barbosa A."/>
            <person name="Brown M.T."/>
            <person name="Hayes R.D."/>
            <person name="Mukherjee M."/>
            <person name="Okumura C.Y."/>
            <person name="Schneider R."/>
            <person name="Smith A.J."/>
            <person name="Vanacova S."/>
            <person name="Villalvazo M."/>
            <person name="Haas B.J."/>
            <person name="Pertea M."/>
            <person name="Feldblyum T.V."/>
            <person name="Utterback T.R."/>
            <person name="Shu C.L."/>
            <person name="Osoegawa K."/>
            <person name="de Jong P.J."/>
            <person name="Hrdy I."/>
            <person name="Horvathova L."/>
            <person name="Zubacova Z."/>
            <person name="Dolezal P."/>
            <person name="Malik S.B."/>
            <person name="Logsdon J.M. Jr."/>
            <person name="Henze K."/>
            <person name="Gupta A."/>
            <person name="Wang C.C."/>
            <person name="Dunne R.L."/>
            <person name="Upcroft J.A."/>
            <person name="Upcroft P."/>
            <person name="White O."/>
            <person name="Salzberg S.L."/>
            <person name="Tang P."/>
            <person name="Chiu C.-H."/>
            <person name="Lee Y.-S."/>
            <person name="Embley T.M."/>
            <person name="Coombs G.H."/>
            <person name="Mottram J.C."/>
            <person name="Tachezy J."/>
            <person name="Fraser-Liggett C.M."/>
            <person name="Johnson P.J."/>
        </authorList>
    </citation>
    <scope>NUCLEOTIDE SEQUENCE [LARGE SCALE GENOMIC DNA]</scope>
    <source>
        <strain evidence="14">G3</strain>
    </source>
</reference>
<dbReference type="EMBL" id="DS113311">
    <property type="protein sequence ID" value="EAY11856.1"/>
    <property type="molecule type" value="Genomic_DNA"/>
</dbReference>
<evidence type="ECO:0000256" key="7">
    <source>
        <dbReference type="ARBA" id="ARBA00022840"/>
    </source>
</evidence>
<dbReference type="Gene3D" id="1.10.510.10">
    <property type="entry name" value="Transferase(Phosphotransferase) domain 1"/>
    <property type="match status" value="1"/>
</dbReference>
<keyword evidence="6 14" id="KW-0418">Kinase</keyword>
<dbReference type="InterPro" id="IPR000719">
    <property type="entry name" value="Prot_kinase_dom"/>
</dbReference>
<evidence type="ECO:0000256" key="2">
    <source>
        <dbReference type="ARBA" id="ARBA00013203"/>
    </source>
</evidence>
<dbReference type="AlphaFoldDB" id="A2E614"/>
<dbReference type="SMR" id="A2E614"/>
<dbReference type="SMART" id="SM00220">
    <property type="entry name" value="S_TKc"/>
    <property type="match status" value="1"/>
</dbReference>
<evidence type="ECO:0000256" key="12">
    <source>
        <dbReference type="RuleBase" id="RU000304"/>
    </source>
</evidence>
<feature type="domain" description="Protein kinase" evidence="13">
    <location>
        <begin position="117"/>
        <end position="412"/>
    </location>
</feature>
<evidence type="ECO:0000256" key="6">
    <source>
        <dbReference type="ARBA" id="ARBA00022777"/>
    </source>
</evidence>
<dbReference type="KEGG" id="tva:4769824"/>
<dbReference type="InterPro" id="IPR042521">
    <property type="entry name" value="DYRK"/>
</dbReference>
<dbReference type="InterPro" id="IPR011009">
    <property type="entry name" value="Kinase-like_dom_sf"/>
</dbReference>
<evidence type="ECO:0000256" key="4">
    <source>
        <dbReference type="ARBA" id="ARBA00022679"/>
    </source>
</evidence>
<evidence type="ECO:0000256" key="5">
    <source>
        <dbReference type="ARBA" id="ARBA00022741"/>
    </source>
</evidence>
<evidence type="ECO:0000313" key="14">
    <source>
        <dbReference type="EMBL" id="EAY11856.1"/>
    </source>
</evidence>
<dbReference type="EC" id="2.7.12.1" evidence="2"/>
<dbReference type="OrthoDB" id="9332038at2759"/>
<name>A2E614_TRIV3</name>
<dbReference type="GO" id="GO:0005737">
    <property type="term" value="C:cytoplasm"/>
    <property type="evidence" value="ECO:0000318"/>
    <property type="project" value="GO_Central"/>
</dbReference>
<evidence type="ECO:0000256" key="1">
    <source>
        <dbReference type="ARBA" id="ARBA00008867"/>
    </source>
</evidence>
<evidence type="ECO:0000256" key="10">
    <source>
        <dbReference type="ARBA" id="ARBA00051680"/>
    </source>
</evidence>
<dbReference type="Gene3D" id="3.30.10.30">
    <property type="entry name" value="DYRK"/>
    <property type="match status" value="1"/>
</dbReference>
<keyword evidence="5 11" id="KW-0547">Nucleotide-binding</keyword>
<dbReference type="GO" id="GO:0005856">
    <property type="term" value="C:cytoskeleton"/>
    <property type="evidence" value="ECO:0000318"/>
    <property type="project" value="GO_Central"/>
</dbReference>
<sequence length="414" mass="47955">MRKLHKIVVPNKAPVVLYLQKSDVQFHLPKLINNSPKPTSESQSPKTLSIHDFQGPVKPSYFASTYKDYLTPYEKSEIHKFLQIYYVRQTIPAGNNTPKKGAKFFPFQADEHIAYRYQQLQILGQGSFGSVIKCLDHKTHQTVAIKVIKDSKKTHKQMVLELDILKHLQLNGENHHILHYIDVFQFRSFFCIVMELLGQNLHSVLSDNGHKSLALPMIKTIAYQLGNAIQYMHESNIIHCDIKPDNVLFSQVRKTSLRVIDFGCSCWVGKTMYEYIQSRFYRAPEVILNLKYSTGIDVWSYGCVLFEIANGRPLFMPDNEEELFHMMIEALGSPPDYLVAKAGKYCDFLGPYKKIEPYQNKKTGKLYFPLALPFEKRITHMSESYIDVIKACLTWDHEKRPSMAEILKMPYFQE</sequence>
<reference evidence="14" key="1">
    <citation type="submission" date="2006-10" db="EMBL/GenBank/DDBJ databases">
        <authorList>
            <person name="Amadeo P."/>
            <person name="Zhao Q."/>
            <person name="Wortman J."/>
            <person name="Fraser-Liggett C."/>
            <person name="Carlton J."/>
        </authorList>
    </citation>
    <scope>NUCLEOTIDE SEQUENCE</scope>
    <source>
        <strain evidence="14">G3</strain>
    </source>
</reference>
<accession>A2E614</accession>
<dbReference type="PANTHER" id="PTHR24058">
    <property type="entry name" value="DUAL SPECIFICITY PROTEIN KINASE"/>
    <property type="match status" value="1"/>
</dbReference>
<feature type="binding site" evidence="11">
    <location>
        <position position="146"/>
    </location>
    <ligand>
        <name>ATP</name>
        <dbReference type="ChEBI" id="CHEBI:30616"/>
    </ligand>
</feature>
<dbReference type="VEuPathDB" id="TrichDB:TVAGG3_0365930"/>
<evidence type="ECO:0000256" key="9">
    <source>
        <dbReference type="ARBA" id="ARBA00049308"/>
    </source>
</evidence>
<dbReference type="InParanoid" id="A2E614"/>
<dbReference type="PROSITE" id="PS00107">
    <property type="entry name" value="PROTEIN_KINASE_ATP"/>
    <property type="match status" value="1"/>
</dbReference>
<dbReference type="VEuPathDB" id="TrichDB:TVAG_362360"/>
<dbReference type="SUPFAM" id="SSF56112">
    <property type="entry name" value="Protein kinase-like (PK-like)"/>
    <property type="match status" value="1"/>
</dbReference>
<keyword evidence="7 11" id="KW-0067">ATP-binding</keyword>
<evidence type="ECO:0000256" key="8">
    <source>
        <dbReference type="ARBA" id="ARBA00049003"/>
    </source>
</evidence>
<evidence type="ECO:0000313" key="15">
    <source>
        <dbReference type="Proteomes" id="UP000001542"/>
    </source>
</evidence>
<proteinExistence type="inferred from homology"/>
<dbReference type="Proteomes" id="UP000001542">
    <property type="component" value="Unassembled WGS sequence"/>
</dbReference>
<keyword evidence="3 12" id="KW-0723">Serine/threonine-protein kinase</keyword>
<dbReference type="InterPro" id="IPR017441">
    <property type="entry name" value="Protein_kinase_ATP_BS"/>
</dbReference>
<comment type="catalytic activity">
    <reaction evidence="10">
        <text>L-tyrosyl-[protein] + ATP = O-phospho-L-tyrosyl-[protein] + ADP + H(+)</text>
        <dbReference type="Rhea" id="RHEA:10596"/>
        <dbReference type="Rhea" id="RHEA-COMP:10136"/>
        <dbReference type="Rhea" id="RHEA-COMP:20101"/>
        <dbReference type="ChEBI" id="CHEBI:15378"/>
        <dbReference type="ChEBI" id="CHEBI:30616"/>
        <dbReference type="ChEBI" id="CHEBI:46858"/>
        <dbReference type="ChEBI" id="CHEBI:61978"/>
        <dbReference type="ChEBI" id="CHEBI:456216"/>
        <dbReference type="EC" id="2.7.12.1"/>
    </reaction>
</comment>
<dbReference type="PROSITE" id="PS50011">
    <property type="entry name" value="PROTEIN_KINASE_DOM"/>
    <property type="match status" value="1"/>
</dbReference>
<protein>
    <recommendedName>
        <fullName evidence="2">dual-specificity kinase</fullName>
        <ecNumber evidence="2">2.7.12.1</ecNumber>
    </recommendedName>
</protein>
<dbReference type="STRING" id="5722.A2E614"/>
<evidence type="ECO:0000259" key="13">
    <source>
        <dbReference type="PROSITE" id="PS50011"/>
    </source>
</evidence>
<dbReference type="Pfam" id="PF00069">
    <property type="entry name" value="Pkinase"/>
    <property type="match status" value="1"/>
</dbReference>
<keyword evidence="15" id="KW-1185">Reference proteome</keyword>
<dbReference type="eggNOG" id="KOG0667">
    <property type="taxonomic scope" value="Eukaryota"/>
</dbReference>
<dbReference type="GO" id="GO:0005524">
    <property type="term" value="F:ATP binding"/>
    <property type="evidence" value="ECO:0007669"/>
    <property type="project" value="UniProtKB-UniRule"/>
</dbReference>
<dbReference type="CDD" id="cd14210">
    <property type="entry name" value="PKc_DYRK"/>
    <property type="match status" value="1"/>
</dbReference>
<dbReference type="GO" id="GO:0004712">
    <property type="term" value="F:protein serine/threonine/tyrosine kinase activity"/>
    <property type="evidence" value="ECO:0007669"/>
    <property type="project" value="UniProtKB-EC"/>
</dbReference>
<keyword evidence="4" id="KW-0808">Transferase</keyword>
<dbReference type="GO" id="GO:0004674">
    <property type="term" value="F:protein serine/threonine kinase activity"/>
    <property type="evidence" value="ECO:0000318"/>
    <property type="project" value="GO_Central"/>
</dbReference>
<dbReference type="InterPro" id="IPR050494">
    <property type="entry name" value="Ser_Thr_dual-spec_kinase"/>
</dbReference>
<dbReference type="Gene3D" id="3.30.200.20">
    <property type="entry name" value="Phosphorylase Kinase, domain 1"/>
    <property type="match status" value="1"/>
</dbReference>
<evidence type="ECO:0000256" key="3">
    <source>
        <dbReference type="ARBA" id="ARBA00022527"/>
    </source>
</evidence>
<dbReference type="PANTHER" id="PTHR24058:SF22">
    <property type="entry name" value="DUAL SPECIFICITY TYROSINE-PHOSPHORYLATION-REGULATED KINASE 4"/>
    <property type="match status" value="1"/>
</dbReference>
<dbReference type="PROSITE" id="PS00108">
    <property type="entry name" value="PROTEIN_KINASE_ST"/>
    <property type="match status" value="1"/>
</dbReference>
<evidence type="ECO:0000256" key="11">
    <source>
        <dbReference type="PROSITE-ProRule" id="PRU10141"/>
    </source>
</evidence>
<comment type="similarity">
    <text evidence="1">Belongs to the protein kinase superfamily. CMGC Ser/Thr protein kinase family. MNB/DYRK subfamily.</text>
</comment>
<dbReference type="InterPro" id="IPR008271">
    <property type="entry name" value="Ser/Thr_kinase_AS"/>
</dbReference>
<comment type="catalytic activity">
    <reaction evidence="9">
        <text>L-threonyl-[protein] + ATP = O-phospho-L-threonyl-[protein] + ADP + H(+)</text>
        <dbReference type="Rhea" id="RHEA:46608"/>
        <dbReference type="Rhea" id="RHEA-COMP:11060"/>
        <dbReference type="Rhea" id="RHEA-COMP:11605"/>
        <dbReference type="ChEBI" id="CHEBI:15378"/>
        <dbReference type="ChEBI" id="CHEBI:30013"/>
        <dbReference type="ChEBI" id="CHEBI:30616"/>
        <dbReference type="ChEBI" id="CHEBI:61977"/>
        <dbReference type="ChEBI" id="CHEBI:456216"/>
        <dbReference type="EC" id="2.7.12.1"/>
    </reaction>
</comment>